<dbReference type="InterPro" id="IPR003594">
    <property type="entry name" value="HATPase_dom"/>
</dbReference>
<dbReference type="InterPro" id="IPR003660">
    <property type="entry name" value="HAMP_dom"/>
</dbReference>
<dbReference type="Pfam" id="PF00512">
    <property type="entry name" value="HisKA"/>
    <property type="match status" value="1"/>
</dbReference>
<name>A0ABW0SER0_9RHOB</name>
<feature type="domain" description="Histidine kinase" evidence="11">
    <location>
        <begin position="242"/>
        <end position="455"/>
    </location>
</feature>
<keyword evidence="4" id="KW-0597">Phosphoprotein</keyword>
<evidence type="ECO:0000256" key="7">
    <source>
        <dbReference type="ARBA" id="ARBA00022777"/>
    </source>
</evidence>
<dbReference type="Gene3D" id="6.10.340.10">
    <property type="match status" value="1"/>
</dbReference>
<dbReference type="InterPro" id="IPR003661">
    <property type="entry name" value="HisK_dim/P_dom"/>
</dbReference>
<keyword evidence="6 10" id="KW-0812">Transmembrane</keyword>
<dbReference type="PROSITE" id="PS50109">
    <property type="entry name" value="HIS_KIN"/>
    <property type="match status" value="1"/>
</dbReference>
<evidence type="ECO:0000256" key="8">
    <source>
        <dbReference type="ARBA" id="ARBA00022989"/>
    </source>
</evidence>
<keyword evidence="14" id="KW-1185">Reference proteome</keyword>
<keyword evidence="5" id="KW-0808">Transferase</keyword>
<evidence type="ECO:0000256" key="4">
    <source>
        <dbReference type="ARBA" id="ARBA00022553"/>
    </source>
</evidence>
<evidence type="ECO:0000256" key="6">
    <source>
        <dbReference type="ARBA" id="ARBA00022692"/>
    </source>
</evidence>
<accession>A0ABW0SER0</accession>
<dbReference type="GO" id="GO:0016301">
    <property type="term" value="F:kinase activity"/>
    <property type="evidence" value="ECO:0007669"/>
    <property type="project" value="UniProtKB-KW"/>
</dbReference>
<evidence type="ECO:0000313" key="14">
    <source>
        <dbReference type="Proteomes" id="UP001596056"/>
    </source>
</evidence>
<dbReference type="PANTHER" id="PTHR45436">
    <property type="entry name" value="SENSOR HISTIDINE KINASE YKOH"/>
    <property type="match status" value="1"/>
</dbReference>
<protein>
    <recommendedName>
        <fullName evidence="3">histidine kinase</fullName>
        <ecNumber evidence="3">2.7.13.3</ecNumber>
    </recommendedName>
</protein>
<dbReference type="Gene3D" id="1.10.287.130">
    <property type="match status" value="1"/>
</dbReference>
<dbReference type="SMART" id="SM00387">
    <property type="entry name" value="HATPase_c"/>
    <property type="match status" value="1"/>
</dbReference>
<evidence type="ECO:0000256" key="1">
    <source>
        <dbReference type="ARBA" id="ARBA00000085"/>
    </source>
</evidence>
<evidence type="ECO:0000259" key="12">
    <source>
        <dbReference type="PROSITE" id="PS50885"/>
    </source>
</evidence>
<evidence type="ECO:0000256" key="10">
    <source>
        <dbReference type="SAM" id="Phobius"/>
    </source>
</evidence>
<comment type="catalytic activity">
    <reaction evidence="1">
        <text>ATP + protein L-histidine = ADP + protein N-phospho-L-histidine.</text>
        <dbReference type="EC" id="2.7.13.3"/>
    </reaction>
</comment>
<evidence type="ECO:0000259" key="11">
    <source>
        <dbReference type="PROSITE" id="PS50109"/>
    </source>
</evidence>
<dbReference type="Pfam" id="PF02518">
    <property type="entry name" value="HATPase_c"/>
    <property type="match status" value="1"/>
</dbReference>
<organism evidence="13 14">
    <name type="scientific">Rubellimicrobium aerolatum</name>
    <dbReference type="NCBI Taxonomy" id="490979"/>
    <lineage>
        <taxon>Bacteria</taxon>
        <taxon>Pseudomonadati</taxon>
        <taxon>Pseudomonadota</taxon>
        <taxon>Alphaproteobacteria</taxon>
        <taxon>Rhodobacterales</taxon>
        <taxon>Roseobacteraceae</taxon>
        <taxon>Rubellimicrobium</taxon>
    </lineage>
</organism>
<dbReference type="Proteomes" id="UP001596056">
    <property type="component" value="Unassembled WGS sequence"/>
</dbReference>
<keyword evidence="7 13" id="KW-0418">Kinase</keyword>
<keyword evidence="8 10" id="KW-1133">Transmembrane helix</keyword>
<evidence type="ECO:0000256" key="3">
    <source>
        <dbReference type="ARBA" id="ARBA00012438"/>
    </source>
</evidence>
<reference evidence="14" key="1">
    <citation type="journal article" date="2019" name="Int. J. Syst. Evol. Microbiol.">
        <title>The Global Catalogue of Microorganisms (GCM) 10K type strain sequencing project: providing services to taxonomists for standard genome sequencing and annotation.</title>
        <authorList>
            <consortium name="The Broad Institute Genomics Platform"/>
            <consortium name="The Broad Institute Genome Sequencing Center for Infectious Disease"/>
            <person name="Wu L."/>
            <person name="Ma J."/>
        </authorList>
    </citation>
    <scope>NUCLEOTIDE SEQUENCE [LARGE SCALE GENOMIC DNA]</scope>
    <source>
        <strain evidence="14">KACC 11588</strain>
    </source>
</reference>
<dbReference type="PANTHER" id="PTHR45436:SF8">
    <property type="entry name" value="HISTIDINE KINASE"/>
    <property type="match status" value="1"/>
</dbReference>
<dbReference type="CDD" id="cd00082">
    <property type="entry name" value="HisKA"/>
    <property type="match status" value="1"/>
</dbReference>
<feature type="transmembrane region" description="Helical" evidence="10">
    <location>
        <begin position="151"/>
        <end position="175"/>
    </location>
</feature>
<dbReference type="Gene3D" id="3.30.565.10">
    <property type="entry name" value="Histidine kinase-like ATPase, C-terminal domain"/>
    <property type="match status" value="1"/>
</dbReference>
<evidence type="ECO:0000256" key="2">
    <source>
        <dbReference type="ARBA" id="ARBA00004370"/>
    </source>
</evidence>
<dbReference type="RefSeq" id="WP_209842177.1">
    <property type="nucleotide sequence ID" value="NZ_JAGGJP010000014.1"/>
</dbReference>
<comment type="subcellular location">
    <subcellularLocation>
        <location evidence="2">Membrane</location>
    </subcellularLocation>
</comment>
<dbReference type="PROSITE" id="PS50885">
    <property type="entry name" value="HAMP"/>
    <property type="match status" value="1"/>
</dbReference>
<dbReference type="SUPFAM" id="SSF55874">
    <property type="entry name" value="ATPase domain of HSP90 chaperone/DNA topoisomerase II/histidine kinase"/>
    <property type="match status" value="1"/>
</dbReference>
<dbReference type="InterPro" id="IPR036097">
    <property type="entry name" value="HisK_dim/P_sf"/>
</dbReference>
<dbReference type="EMBL" id="JBHSNA010000011">
    <property type="protein sequence ID" value="MFC5567124.1"/>
    <property type="molecule type" value="Genomic_DNA"/>
</dbReference>
<evidence type="ECO:0000256" key="9">
    <source>
        <dbReference type="ARBA" id="ARBA00023012"/>
    </source>
</evidence>
<proteinExistence type="predicted"/>
<gene>
    <name evidence="13" type="ORF">ACFPOC_11970</name>
</gene>
<dbReference type="InterPro" id="IPR036890">
    <property type="entry name" value="HATPase_C_sf"/>
</dbReference>
<keyword evidence="9" id="KW-0902">Two-component regulatory system</keyword>
<evidence type="ECO:0000256" key="5">
    <source>
        <dbReference type="ARBA" id="ARBA00022679"/>
    </source>
</evidence>
<dbReference type="EC" id="2.7.13.3" evidence="3"/>
<dbReference type="InterPro" id="IPR005467">
    <property type="entry name" value="His_kinase_dom"/>
</dbReference>
<comment type="caution">
    <text evidence="13">The sequence shown here is derived from an EMBL/GenBank/DDBJ whole genome shotgun (WGS) entry which is preliminary data.</text>
</comment>
<feature type="domain" description="HAMP" evidence="12">
    <location>
        <begin position="176"/>
        <end position="234"/>
    </location>
</feature>
<dbReference type="SMART" id="SM00388">
    <property type="entry name" value="HisKA"/>
    <property type="match status" value="1"/>
</dbReference>
<dbReference type="InterPro" id="IPR050428">
    <property type="entry name" value="TCS_sensor_his_kinase"/>
</dbReference>
<keyword evidence="10" id="KW-0472">Membrane</keyword>
<sequence length="455" mass="47438">MSPIPRRSVLRSTPLRLALGLVALFATTSLVSLAGSYWLTRTAILSALEADLGTAVAGLAATPDAEALAATIAAQVQATDPDRQLLSFVDAQGASVGNAASPGTWLGLRTLTMDETVTGHDGTFLALARPLHGGRLMVALGGEQLGDLREVFLNVLLLSLLPTIGLGLAGGLVLARREGRRVEAIAATLDRLAEGDLAARVPAPVGRPSRAADDLALIAARIDRMAGAQEASVAALRQVSADIAHDLRTPVSRIRLLLGDLLARLPEAGEEARIAGRAVEEADRAAAIFGALLQIAQVEAGTLRERFAPVDLQALAATVADIYGPVAEDGGHDLRLRLDPAPITVRGEKGLLQQAVANLVDNALRHTPPGSRIVLSVEVSQGRAEVAVADDGPGVPTAERDAVLRRFTRLERSRTTEGHGLGLSLVAAVAALHEAELTLEDNDPGLRVRLIFPAG</sequence>
<evidence type="ECO:0000313" key="13">
    <source>
        <dbReference type="EMBL" id="MFC5567124.1"/>
    </source>
</evidence>
<dbReference type="SUPFAM" id="SSF47384">
    <property type="entry name" value="Homodimeric domain of signal transducing histidine kinase"/>
    <property type="match status" value="1"/>
</dbReference>